<dbReference type="InterPro" id="IPR000305">
    <property type="entry name" value="GIY-YIG_endonuc"/>
</dbReference>
<reference evidence="3" key="1">
    <citation type="submission" date="2021-11" db="EMBL/GenBank/DDBJ databases">
        <title>BS-T2-15 a new species belonging to the Comamonadaceae family isolated from the soil of a French oak forest.</title>
        <authorList>
            <person name="Mieszkin S."/>
            <person name="Alain K."/>
        </authorList>
    </citation>
    <scope>NUCLEOTIDE SEQUENCE</scope>
    <source>
        <strain evidence="3">BS-T2-15</strain>
    </source>
</reference>
<comment type="similarity">
    <text evidence="1">Belongs to the UPF0213 family.</text>
</comment>
<feature type="domain" description="GIY-YIG" evidence="2">
    <location>
        <begin position="3"/>
        <end position="78"/>
    </location>
</feature>
<organism evidence="3 4">
    <name type="scientific">Scleromatobacter humisilvae</name>
    <dbReference type="NCBI Taxonomy" id="2897159"/>
    <lineage>
        <taxon>Bacteria</taxon>
        <taxon>Pseudomonadati</taxon>
        <taxon>Pseudomonadota</taxon>
        <taxon>Betaproteobacteria</taxon>
        <taxon>Burkholderiales</taxon>
        <taxon>Sphaerotilaceae</taxon>
        <taxon>Scleromatobacter</taxon>
    </lineage>
</organism>
<dbReference type="SUPFAM" id="SSF82771">
    <property type="entry name" value="GIY-YIG endonuclease"/>
    <property type="match status" value="1"/>
</dbReference>
<dbReference type="InterPro" id="IPR050190">
    <property type="entry name" value="UPF0213_domain"/>
</dbReference>
<evidence type="ECO:0000313" key="3">
    <source>
        <dbReference type="EMBL" id="MCK9685037.1"/>
    </source>
</evidence>
<dbReference type="RefSeq" id="WP_275681055.1">
    <property type="nucleotide sequence ID" value="NZ_JAJLJH010000001.1"/>
</dbReference>
<comment type="caution">
    <text evidence="3">The sequence shown here is derived from an EMBL/GenBank/DDBJ whole genome shotgun (WGS) entry which is preliminary data.</text>
</comment>
<dbReference type="EMBL" id="JAJLJH010000001">
    <property type="protein sequence ID" value="MCK9685037.1"/>
    <property type="molecule type" value="Genomic_DNA"/>
</dbReference>
<name>A0A9X2BY44_9BURK</name>
<dbReference type="Pfam" id="PF01541">
    <property type="entry name" value="GIY-YIG"/>
    <property type="match status" value="1"/>
</dbReference>
<dbReference type="PANTHER" id="PTHR34477">
    <property type="entry name" value="UPF0213 PROTEIN YHBQ"/>
    <property type="match status" value="1"/>
</dbReference>
<proteinExistence type="inferred from homology"/>
<dbReference type="PROSITE" id="PS50164">
    <property type="entry name" value="GIY_YIG"/>
    <property type="match status" value="1"/>
</dbReference>
<dbReference type="Gene3D" id="3.40.1440.10">
    <property type="entry name" value="GIY-YIG endonuclease"/>
    <property type="match status" value="1"/>
</dbReference>
<evidence type="ECO:0000313" key="4">
    <source>
        <dbReference type="Proteomes" id="UP001139353"/>
    </source>
</evidence>
<dbReference type="AlphaFoldDB" id="A0A9X2BY44"/>
<evidence type="ECO:0000259" key="2">
    <source>
        <dbReference type="PROSITE" id="PS50164"/>
    </source>
</evidence>
<dbReference type="PANTHER" id="PTHR34477:SF1">
    <property type="entry name" value="UPF0213 PROTEIN YHBQ"/>
    <property type="match status" value="1"/>
</dbReference>
<accession>A0A9X2BY44</accession>
<dbReference type="InterPro" id="IPR035901">
    <property type="entry name" value="GIY-YIG_endonuc_sf"/>
</dbReference>
<gene>
    <name evidence="3" type="ORF">LPC04_04865</name>
</gene>
<sequence>MAEPWVLYLIECAGDRLYAGITNDLAARFAAHCAGRGARFTKAFAPLRIVAAAELPSRSQALKAEYALKQRPRADKLRYLASCGVAIDLLSLPQP</sequence>
<keyword evidence="4" id="KW-1185">Reference proteome</keyword>
<evidence type="ECO:0000256" key="1">
    <source>
        <dbReference type="ARBA" id="ARBA00007435"/>
    </source>
</evidence>
<dbReference type="CDD" id="cd10456">
    <property type="entry name" value="GIY-YIG_UPF0213"/>
    <property type="match status" value="1"/>
</dbReference>
<protein>
    <submittedName>
        <fullName evidence="3">GIY-YIG nuclease family protein</fullName>
    </submittedName>
</protein>
<dbReference type="Proteomes" id="UP001139353">
    <property type="component" value="Unassembled WGS sequence"/>
</dbReference>